<dbReference type="AlphaFoldDB" id="A0ABD3KJW9"/>
<accession>A0ABD3KJW9</accession>
<dbReference type="Proteomes" id="UP001634007">
    <property type="component" value="Unassembled WGS sequence"/>
</dbReference>
<evidence type="ECO:0000256" key="5">
    <source>
        <dbReference type="ARBA" id="ARBA00022801"/>
    </source>
</evidence>
<evidence type="ECO:0000256" key="3">
    <source>
        <dbReference type="ARBA" id="ARBA00022525"/>
    </source>
</evidence>
<evidence type="ECO:0000256" key="8">
    <source>
        <dbReference type="SAM" id="SignalP"/>
    </source>
</evidence>
<evidence type="ECO:0000256" key="6">
    <source>
        <dbReference type="ARBA" id="ARBA00022963"/>
    </source>
</evidence>
<dbReference type="Gene3D" id="3.40.50.1110">
    <property type="entry name" value="SGNH hydrolase"/>
    <property type="match status" value="1"/>
</dbReference>
<keyword evidence="5" id="KW-0378">Hydrolase</keyword>
<keyword evidence="10" id="KW-1185">Reference proteome</keyword>
<keyword evidence="6" id="KW-0442">Lipid degradation</keyword>
<name>A0ABD3KJW9_EUCGL</name>
<dbReference type="GO" id="GO:0016787">
    <property type="term" value="F:hydrolase activity"/>
    <property type="evidence" value="ECO:0007669"/>
    <property type="project" value="UniProtKB-KW"/>
</dbReference>
<evidence type="ECO:0008006" key="11">
    <source>
        <dbReference type="Google" id="ProtNLM"/>
    </source>
</evidence>
<dbReference type="GO" id="GO:0016042">
    <property type="term" value="P:lipid catabolic process"/>
    <property type="evidence" value="ECO:0007669"/>
    <property type="project" value="UniProtKB-KW"/>
</dbReference>
<gene>
    <name evidence="9" type="ORF">ACJRO7_019879</name>
</gene>
<dbReference type="PANTHER" id="PTHR45650">
    <property type="entry name" value="GDSL-LIKE LIPASE/ACYLHYDROLASE-RELATED"/>
    <property type="match status" value="1"/>
</dbReference>
<dbReference type="InterPro" id="IPR001087">
    <property type="entry name" value="GDSL"/>
</dbReference>
<feature type="signal peptide" evidence="8">
    <location>
        <begin position="1"/>
        <end position="32"/>
    </location>
</feature>
<keyword evidence="4 8" id="KW-0732">Signal</keyword>
<organism evidence="9 10">
    <name type="scientific">Eucalyptus globulus</name>
    <name type="common">Tasmanian blue gum</name>
    <dbReference type="NCBI Taxonomy" id="34317"/>
    <lineage>
        <taxon>Eukaryota</taxon>
        <taxon>Viridiplantae</taxon>
        <taxon>Streptophyta</taxon>
        <taxon>Embryophyta</taxon>
        <taxon>Tracheophyta</taxon>
        <taxon>Spermatophyta</taxon>
        <taxon>Magnoliopsida</taxon>
        <taxon>eudicotyledons</taxon>
        <taxon>Gunneridae</taxon>
        <taxon>Pentapetalae</taxon>
        <taxon>rosids</taxon>
        <taxon>malvids</taxon>
        <taxon>Myrtales</taxon>
        <taxon>Myrtaceae</taxon>
        <taxon>Myrtoideae</taxon>
        <taxon>Eucalypteae</taxon>
        <taxon>Eucalyptus</taxon>
    </lineage>
</organism>
<evidence type="ECO:0000256" key="7">
    <source>
        <dbReference type="ARBA" id="ARBA00023098"/>
    </source>
</evidence>
<evidence type="ECO:0000313" key="9">
    <source>
        <dbReference type="EMBL" id="KAL3738413.1"/>
    </source>
</evidence>
<evidence type="ECO:0000256" key="4">
    <source>
        <dbReference type="ARBA" id="ARBA00022729"/>
    </source>
</evidence>
<evidence type="ECO:0000256" key="1">
    <source>
        <dbReference type="ARBA" id="ARBA00004613"/>
    </source>
</evidence>
<sequence>MLGTMRNHLPMVSTFPAFLLLVIHLQIGVVCLSSSGPLAPALYDFADSLFESGNNNPGCHGRFTNGRTVPDVLAELLVLPNPPPYLSFRTSGVITGVNFASGGNFVGKCLTLDDQVRLFESAALNDLQRLFKSSDEFSSYLAKSILALSIGNNDNILNYLNPTFYNTSKTYKTQPLAKLLLLPLYNRGARKFIAFEIRPMGCIPAISRKSKHDGVCDEGSNFLVSYSSQVLQPMLENMTSSLAGSMFIIGRANSLGYDAIINPSIYGLTNSRNPCCTTCVNGTLPCVPLLTPCPNADKHFFWDGYHPTDVVSSIRASRCFNDTKVYSPVSIQDLIQI</sequence>
<dbReference type="EMBL" id="JBJKBG010000005">
    <property type="protein sequence ID" value="KAL3738413.1"/>
    <property type="molecule type" value="Genomic_DNA"/>
</dbReference>
<evidence type="ECO:0000256" key="2">
    <source>
        <dbReference type="ARBA" id="ARBA00008668"/>
    </source>
</evidence>
<comment type="caution">
    <text evidence="9">The sequence shown here is derived from an EMBL/GenBank/DDBJ whole genome shotgun (WGS) entry which is preliminary data.</text>
</comment>
<dbReference type="GO" id="GO:0005576">
    <property type="term" value="C:extracellular region"/>
    <property type="evidence" value="ECO:0007669"/>
    <property type="project" value="UniProtKB-SubCell"/>
</dbReference>
<protein>
    <recommendedName>
        <fullName evidence="11">GDSL esterase/lipase</fullName>
    </recommendedName>
</protein>
<keyword evidence="3" id="KW-0964">Secreted</keyword>
<feature type="chain" id="PRO_5044879552" description="GDSL esterase/lipase" evidence="8">
    <location>
        <begin position="33"/>
        <end position="337"/>
    </location>
</feature>
<reference evidence="9 10" key="1">
    <citation type="submission" date="2024-11" db="EMBL/GenBank/DDBJ databases">
        <title>Chromosome-level genome assembly of Eucalyptus globulus Labill. provides insights into its genome evolution.</title>
        <authorList>
            <person name="Li X."/>
        </authorList>
    </citation>
    <scope>NUCLEOTIDE SEQUENCE [LARGE SCALE GENOMIC DNA]</scope>
    <source>
        <strain evidence="9">CL2024</strain>
        <tissue evidence="9">Fresh tender leaves</tissue>
    </source>
</reference>
<dbReference type="Pfam" id="PF00657">
    <property type="entry name" value="Lipase_GDSL"/>
    <property type="match status" value="1"/>
</dbReference>
<keyword evidence="7" id="KW-0443">Lipid metabolism</keyword>
<dbReference type="PANTHER" id="PTHR45650:SF14">
    <property type="entry name" value="GDSL ESTERASE_LIPASE 7-LIKE"/>
    <property type="match status" value="1"/>
</dbReference>
<proteinExistence type="inferred from homology"/>
<dbReference type="InterPro" id="IPR036514">
    <property type="entry name" value="SGNH_hydro_sf"/>
</dbReference>
<comment type="subcellular location">
    <subcellularLocation>
        <location evidence="1">Secreted</location>
    </subcellularLocation>
</comment>
<dbReference type="InterPro" id="IPR051238">
    <property type="entry name" value="GDSL_esterase/lipase"/>
</dbReference>
<comment type="similarity">
    <text evidence="2">Belongs to the 'GDSL' lipolytic enzyme family.</text>
</comment>
<evidence type="ECO:0000313" key="10">
    <source>
        <dbReference type="Proteomes" id="UP001634007"/>
    </source>
</evidence>